<dbReference type="InterPro" id="IPR036639">
    <property type="entry name" value="Cyt_c_oxidase_su4_sf"/>
</dbReference>
<comment type="subunit">
    <text evidence="10">Component of the cytochrome c oxidase (complex IV, CIV), a multisubunit enzyme composed of 14 subunits.</text>
</comment>
<dbReference type="InterPro" id="IPR013288">
    <property type="entry name" value="Cyt_c_oxidase_su4"/>
</dbReference>
<evidence type="ECO:0000256" key="3">
    <source>
        <dbReference type="ARBA" id="ARBA00022692"/>
    </source>
</evidence>
<reference evidence="11" key="1">
    <citation type="journal article" date="2014" name="PLoS Negl. Trop. Dis.">
        <title>An updated insight into the Sialotranscriptome of Triatoma infestans: developmental stage and geographic variations.</title>
        <authorList>
            <person name="Schwarz A."/>
            <person name="Medrano-Mercado N."/>
            <person name="Schaub G.A."/>
            <person name="Struchiner C.J."/>
            <person name="Bargues M.D."/>
            <person name="Levy M.Z."/>
            <person name="Ribeiro J.M."/>
        </authorList>
    </citation>
    <scope>NUCLEOTIDE SEQUENCE</scope>
    <source>
        <strain evidence="11">Chile</strain>
        <tissue evidence="11">Salivary glands</tissue>
    </source>
</reference>
<dbReference type="CDD" id="cd00922">
    <property type="entry name" value="Cyt_c_Oxidase_IV"/>
    <property type="match status" value="1"/>
</dbReference>
<evidence type="ECO:0000256" key="6">
    <source>
        <dbReference type="ARBA" id="ARBA00022989"/>
    </source>
</evidence>
<evidence type="ECO:0000256" key="4">
    <source>
        <dbReference type="ARBA" id="ARBA00022792"/>
    </source>
</evidence>
<evidence type="ECO:0000313" key="11">
    <source>
        <dbReference type="EMBL" id="JAC16964.1"/>
    </source>
</evidence>
<keyword evidence="9 10" id="KW-0472">Membrane</keyword>
<dbReference type="InterPro" id="IPR004203">
    <property type="entry name" value="Cyt_c_oxidase_su4_fam"/>
</dbReference>
<protein>
    <recommendedName>
        <fullName evidence="10">Cytochrome c oxidase subunit 4</fullName>
    </recommendedName>
</protein>
<accession>A0A023F6Z1</accession>
<organism evidence="11">
    <name type="scientific">Triatoma infestans</name>
    <name type="common">Assassin bug</name>
    <dbReference type="NCBI Taxonomy" id="30076"/>
    <lineage>
        <taxon>Eukaryota</taxon>
        <taxon>Metazoa</taxon>
        <taxon>Ecdysozoa</taxon>
        <taxon>Arthropoda</taxon>
        <taxon>Hexapoda</taxon>
        <taxon>Insecta</taxon>
        <taxon>Pterygota</taxon>
        <taxon>Neoptera</taxon>
        <taxon>Paraneoptera</taxon>
        <taxon>Hemiptera</taxon>
        <taxon>Heteroptera</taxon>
        <taxon>Panheteroptera</taxon>
        <taxon>Cimicomorpha</taxon>
        <taxon>Reduviidae</taxon>
        <taxon>Triatominae</taxon>
        <taxon>Triatoma</taxon>
    </lineage>
</organism>
<dbReference type="PANTHER" id="PTHR10707:SF10">
    <property type="entry name" value="CYTOCHROME C OXIDASE SUBUNIT 4"/>
    <property type="match status" value="1"/>
</dbReference>
<dbReference type="GO" id="GO:0006123">
    <property type="term" value="P:mitochondrial electron transport, cytochrome c to oxygen"/>
    <property type="evidence" value="ECO:0007669"/>
    <property type="project" value="InterPro"/>
</dbReference>
<keyword evidence="5" id="KW-0809">Transit peptide</keyword>
<dbReference type="EMBL" id="GBBI01001748">
    <property type="protein sequence ID" value="JAC16964.1"/>
    <property type="molecule type" value="mRNA"/>
</dbReference>
<evidence type="ECO:0000256" key="1">
    <source>
        <dbReference type="ARBA" id="ARBA00004434"/>
    </source>
</evidence>
<dbReference type="GO" id="GO:0045277">
    <property type="term" value="C:respiratory chain complex IV"/>
    <property type="evidence" value="ECO:0007669"/>
    <property type="project" value="InterPro"/>
</dbReference>
<sequence length="177" mass="20405">MLIKSVLSKPIWKVLKSQIRLGSTTPINKIGTREVVGFGTNGEPTYIDDVMFPYPAVRFREITPDLKALREKERGDWRALSIEEKKCLYRVSFCQTFEEIMAPTGEWKKVIAAALICISVGIWLHLFTTYMTKDPNGFPITFGEERQRAQLKRILDLKMNPITGISSKWDYEKGTWK</sequence>
<evidence type="ECO:0000256" key="2">
    <source>
        <dbReference type="ARBA" id="ARBA00008135"/>
    </source>
</evidence>
<evidence type="ECO:0000256" key="8">
    <source>
        <dbReference type="ARBA" id="ARBA00023128"/>
    </source>
</evidence>
<comment type="function">
    <text evidence="10">Component of the cytochrome c oxidase, the last enzyme in the mitochondrial electron transport chain which drives oxidative phosphorylation.</text>
</comment>
<dbReference type="UniPathway" id="UPA00705"/>
<proteinExistence type="evidence at transcript level"/>
<dbReference type="GO" id="GO:0016491">
    <property type="term" value="F:oxidoreductase activity"/>
    <property type="evidence" value="ECO:0007669"/>
    <property type="project" value="UniProtKB-KW"/>
</dbReference>
<dbReference type="FunFam" id="1.10.442.10:FF:000001">
    <property type="entry name" value="Cytochrome c oxidase subunit 4 isoform 1"/>
    <property type="match status" value="1"/>
</dbReference>
<keyword evidence="8 10" id="KW-0496">Mitochondrion</keyword>
<dbReference type="SUPFAM" id="SSF81406">
    <property type="entry name" value="Mitochondrial cytochrome c oxidase subunit IV"/>
    <property type="match status" value="1"/>
</dbReference>
<evidence type="ECO:0000256" key="7">
    <source>
        <dbReference type="ARBA" id="ARBA00023002"/>
    </source>
</evidence>
<name>A0A023F6Z1_TRIIF</name>
<keyword evidence="6 10" id="KW-1133">Transmembrane helix</keyword>
<evidence type="ECO:0000256" key="5">
    <source>
        <dbReference type="ARBA" id="ARBA00022946"/>
    </source>
</evidence>
<dbReference type="Gene3D" id="1.10.442.10">
    <property type="entry name" value="Cytochrome c oxidase subunit IV"/>
    <property type="match status" value="1"/>
</dbReference>
<keyword evidence="7" id="KW-0560">Oxidoreductase</keyword>
<comment type="similarity">
    <text evidence="2 10">Belongs to the cytochrome c oxidase IV family.</text>
</comment>
<dbReference type="PRINTS" id="PR01873">
    <property type="entry name" value="CYTCOXIDASE4"/>
</dbReference>
<dbReference type="GO" id="GO:0005743">
    <property type="term" value="C:mitochondrial inner membrane"/>
    <property type="evidence" value="ECO:0007669"/>
    <property type="project" value="UniProtKB-SubCell"/>
</dbReference>
<evidence type="ECO:0000256" key="9">
    <source>
        <dbReference type="ARBA" id="ARBA00023136"/>
    </source>
</evidence>
<evidence type="ECO:0000256" key="10">
    <source>
        <dbReference type="RuleBase" id="RU367145"/>
    </source>
</evidence>
<dbReference type="Pfam" id="PF02936">
    <property type="entry name" value="COX4"/>
    <property type="match status" value="1"/>
</dbReference>
<keyword evidence="3 10" id="KW-0812">Transmembrane</keyword>
<comment type="pathway">
    <text evidence="10">Energy metabolism; oxidative phosphorylation.</text>
</comment>
<keyword evidence="4 10" id="KW-0999">Mitochondrion inner membrane</keyword>
<comment type="subcellular location">
    <subcellularLocation>
        <location evidence="1 10">Mitochondrion inner membrane</location>
        <topology evidence="1 10">Single-pass membrane protein</topology>
    </subcellularLocation>
</comment>
<feature type="transmembrane region" description="Helical" evidence="10">
    <location>
        <begin position="110"/>
        <end position="131"/>
    </location>
</feature>
<dbReference type="AlphaFoldDB" id="A0A023F6Z1"/>
<dbReference type="PANTHER" id="PTHR10707">
    <property type="entry name" value="CYTOCHROME C OXIDASE SUBUNIT IV"/>
    <property type="match status" value="1"/>
</dbReference>